<dbReference type="STRING" id="34506.A0A090LLU7"/>
<keyword evidence="5 20" id="KW-0808">Transferase</keyword>
<dbReference type="CDD" id="cd05777">
    <property type="entry name" value="DNA_polB_delta_exo"/>
    <property type="match status" value="1"/>
</dbReference>
<dbReference type="Gene3D" id="1.10.287.690">
    <property type="entry name" value="Helix hairpin bin"/>
    <property type="match status" value="1"/>
</dbReference>
<keyword evidence="18 20" id="KW-0539">Nucleus</keyword>
<dbReference type="GO" id="GO:0003677">
    <property type="term" value="F:DNA binding"/>
    <property type="evidence" value="ECO:0007669"/>
    <property type="project" value="UniProtKB-KW"/>
</dbReference>
<evidence type="ECO:0000256" key="4">
    <source>
        <dbReference type="ARBA" id="ARBA00022485"/>
    </source>
</evidence>
<evidence type="ECO:0000256" key="18">
    <source>
        <dbReference type="ARBA" id="ARBA00023242"/>
    </source>
</evidence>
<keyword evidence="17 20" id="KW-0238">DNA-binding</keyword>
<evidence type="ECO:0000313" key="25">
    <source>
        <dbReference type="EMBL" id="CEF68535.1"/>
    </source>
</evidence>
<evidence type="ECO:0000256" key="9">
    <source>
        <dbReference type="ARBA" id="ARBA00022723"/>
    </source>
</evidence>
<dbReference type="Gene3D" id="3.90.1600.10">
    <property type="entry name" value="Palm domain of DNA polymerase"/>
    <property type="match status" value="1"/>
</dbReference>
<dbReference type="GO" id="GO:0000166">
    <property type="term" value="F:nucleotide binding"/>
    <property type="evidence" value="ECO:0007669"/>
    <property type="project" value="InterPro"/>
</dbReference>
<dbReference type="FunFam" id="1.10.287.690:FF:000001">
    <property type="entry name" value="DNA polymerase"/>
    <property type="match status" value="1"/>
</dbReference>
<dbReference type="InterPro" id="IPR036397">
    <property type="entry name" value="RNaseH_sf"/>
</dbReference>
<evidence type="ECO:0000256" key="16">
    <source>
        <dbReference type="ARBA" id="ARBA00023014"/>
    </source>
</evidence>
<dbReference type="InterPro" id="IPR042087">
    <property type="entry name" value="DNA_pol_B_thumb"/>
</dbReference>
<dbReference type="Pfam" id="PF00136">
    <property type="entry name" value="DNA_pol_B"/>
    <property type="match status" value="1"/>
</dbReference>
<dbReference type="GO" id="GO:0006297">
    <property type="term" value="P:nucleotide-excision repair, DNA gap filling"/>
    <property type="evidence" value="ECO:0007669"/>
    <property type="project" value="TreeGrafter"/>
</dbReference>
<dbReference type="eggNOG" id="KOG0969">
    <property type="taxonomic scope" value="Eukaryota"/>
</dbReference>
<dbReference type="GO" id="GO:0008270">
    <property type="term" value="F:zinc ion binding"/>
    <property type="evidence" value="ECO:0007669"/>
    <property type="project" value="UniProtKB-KW"/>
</dbReference>
<evidence type="ECO:0000256" key="13">
    <source>
        <dbReference type="ARBA" id="ARBA00022839"/>
    </source>
</evidence>
<keyword evidence="10 20" id="KW-0863">Zinc-finger</keyword>
<dbReference type="GO" id="GO:0051539">
    <property type="term" value="F:4 iron, 4 sulfur cluster binding"/>
    <property type="evidence" value="ECO:0007669"/>
    <property type="project" value="UniProtKB-KW"/>
</dbReference>
<dbReference type="InterPro" id="IPR012337">
    <property type="entry name" value="RNaseH-like_sf"/>
</dbReference>
<evidence type="ECO:0000256" key="1">
    <source>
        <dbReference type="ARBA" id="ARBA00001966"/>
    </source>
</evidence>
<dbReference type="SUPFAM" id="SSF56672">
    <property type="entry name" value="DNA/RNA polymerases"/>
    <property type="match status" value="1"/>
</dbReference>
<dbReference type="GO" id="GO:0003887">
    <property type="term" value="F:DNA-directed DNA polymerase activity"/>
    <property type="evidence" value="ECO:0007669"/>
    <property type="project" value="UniProtKB-KW"/>
</dbReference>
<comment type="catalytic activity">
    <reaction evidence="19 20">
        <text>DNA(n) + a 2'-deoxyribonucleoside 5'-triphosphate = DNA(n+1) + diphosphate</text>
        <dbReference type="Rhea" id="RHEA:22508"/>
        <dbReference type="Rhea" id="RHEA-COMP:17339"/>
        <dbReference type="Rhea" id="RHEA-COMP:17340"/>
        <dbReference type="ChEBI" id="CHEBI:33019"/>
        <dbReference type="ChEBI" id="CHEBI:61560"/>
        <dbReference type="ChEBI" id="CHEBI:173112"/>
        <dbReference type="EC" id="2.7.7.7"/>
    </reaction>
</comment>
<dbReference type="NCBIfam" id="TIGR00592">
    <property type="entry name" value="pol2"/>
    <property type="match status" value="1"/>
</dbReference>
<dbReference type="GeneID" id="36380905"/>
<dbReference type="SUPFAM" id="SSF53098">
    <property type="entry name" value="Ribonuclease H-like"/>
    <property type="match status" value="1"/>
</dbReference>
<keyword evidence="7 20" id="KW-0235">DNA replication</keyword>
<proteinExistence type="inferred from homology"/>
<dbReference type="OrthoDB" id="2414538at2759"/>
<dbReference type="RefSeq" id="XP_024507735.1">
    <property type="nucleotide sequence ID" value="XM_024654355.1"/>
</dbReference>
<dbReference type="PROSITE" id="PS00116">
    <property type="entry name" value="DNA_POLYMERASE_B"/>
    <property type="match status" value="1"/>
</dbReference>
<dbReference type="Gene3D" id="3.30.342.10">
    <property type="entry name" value="DNA Polymerase, chain B, domain 1"/>
    <property type="match status" value="1"/>
</dbReference>
<dbReference type="WBParaSite" id="SRAE_2000319100.1">
    <property type="protein sequence ID" value="SRAE_2000319100.1"/>
    <property type="gene ID" value="WBGene00263412"/>
</dbReference>
<keyword evidence="26" id="KW-1185">Reference proteome</keyword>
<evidence type="ECO:0000256" key="12">
    <source>
        <dbReference type="ARBA" id="ARBA00022833"/>
    </source>
</evidence>
<dbReference type="CTD" id="36380905"/>
<dbReference type="InterPro" id="IPR050240">
    <property type="entry name" value="DNA_pol_type-B"/>
</dbReference>
<keyword evidence="16 20" id="KW-0411">Iron-sulfur</keyword>
<evidence type="ECO:0000256" key="15">
    <source>
        <dbReference type="ARBA" id="ARBA00023004"/>
    </source>
</evidence>
<feature type="domain" description="DNA polymerase delta/zeta catalytic subunit N-terminal" evidence="24">
    <location>
        <begin position="107"/>
        <end position="185"/>
    </location>
</feature>
<evidence type="ECO:0000259" key="24">
    <source>
        <dbReference type="Pfam" id="PF24055"/>
    </source>
</evidence>
<keyword evidence="8" id="KW-0540">Nuclease</keyword>
<evidence type="ECO:0000256" key="3">
    <source>
        <dbReference type="ARBA" id="ARBA00005755"/>
    </source>
</evidence>
<evidence type="ECO:0000256" key="19">
    <source>
        <dbReference type="ARBA" id="ARBA00049244"/>
    </source>
</evidence>
<dbReference type="InterPro" id="IPR006134">
    <property type="entry name" value="DNA-dir_DNA_pol_B_multi_dom"/>
</dbReference>
<dbReference type="InterPro" id="IPR006172">
    <property type="entry name" value="DNA-dir_DNA_pol_B"/>
</dbReference>
<evidence type="ECO:0000256" key="17">
    <source>
        <dbReference type="ARBA" id="ARBA00023125"/>
    </source>
</evidence>
<keyword evidence="13" id="KW-0269">Exonuclease</keyword>
<feature type="domain" description="DNA-directed DNA polymerase family B exonuclease" evidence="22">
    <location>
        <begin position="207"/>
        <end position="443"/>
    </location>
</feature>
<reference evidence="27" key="2">
    <citation type="submission" date="2020-12" db="UniProtKB">
        <authorList>
            <consortium name="WormBaseParasite"/>
        </authorList>
    </citation>
    <scope>IDENTIFICATION</scope>
</reference>
<dbReference type="WormBase" id="SRAE_2000319100">
    <property type="protein sequence ID" value="SRP00102"/>
    <property type="gene ID" value="WBGene00263412"/>
</dbReference>
<dbReference type="InterPro" id="IPR023211">
    <property type="entry name" value="DNA_pol_palm_dom_sf"/>
</dbReference>
<evidence type="ECO:0000313" key="26">
    <source>
        <dbReference type="Proteomes" id="UP000035682"/>
    </source>
</evidence>
<dbReference type="InterPro" id="IPR056435">
    <property type="entry name" value="DPOD/Z_N"/>
</dbReference>
<accession>A0A090LLU7</accession>
<sequence>MTKRPLGEELTIATNVKKNKIEQSEKLENEDKLEFAEILARNDSSTNKRETWPRPAVPDVYKQSLDADLVVQVLDMDYVMEDKKFIDTRLFGVSKDGNTVLIHVLNYYPYCFLELPDEFKEEHLTYVQGNINKLLVDVAKNYGVSQELKEFCPKVEIVRGKNIYGFDSSDGKNYLKTYFVHPRLCSAINNYIEGLSLMPGHSTGDVKVFESNIDYEIRFMADINLVGCGWVELKKGKYELTSNKVSISQIEVSVDVNDLIVHDSNDPMWSGVAPLRVLSFDIECQGRKGIFPEAKEDPIIQIATMVKIEGKEEPFIRNIFCLKDTANIPGAEVISCETEKELLISWANFFRTVDADIITGYNIQNFDIPYILDRASALKIDKEVNKLGRISNSVTKARDQQLSSKQMGSRVNKTINMEGRVIFDVLQIVLRDYKLRSYTLNNVSFYFLSTQKEDVEHNIISDLQNGDAQTRKRLAIYCLKDAYLPLKLLQKLMSFINYMEMSRVTGVPLNFLLTRGQQVKILSQLIRKTRKMNLLLPVIEKQFTDSKYEGATVIEPIRGFYNEPIATLDFASLYPSIMIAHNICYTSLLSTPPPGWVEGEDYVKSPTGNYFASTKHVNGLLPDILRELLDARKQVKNLMKSEKDPFKQMVYNGRQLALKISANSIYGFTGATVGKLPCLEISSSVTAFGRQMIEKTKELVESTYKKGYLDGKCPINSIVVYGDTDSVMIKFGVNTVEEAMELGAHAAKEISKTFKEPIKLEFEKVYFPYLLINKKRYAGLYYTKPGAYDKLDCKGLETVRRDNAPLVAKVLNECLNKLLIKRDETAALSHAKKVISDLLMNRVDISMLVISKELTKKDYSSKLAHVELAERMKKRDPGSAPKLGDRVPYVIISKGKNVPAYEKAEDPLYVLKNNIPIDTEYYLEHQLAKPLGRIFEPILGDKAEKMLIQGEHTKKKFISRCKVGGLFAFTKKAYSCLKCKAVLKNDKFATCDHCRIYEGDVYREKISSYQDAERKYNQLWSECQNCAGTVCEEIICSSRDCPIFYMREKVKVDLKDTTVALRRFKF</sequence>
<dbReference type="GO" id="GO:0045004">
    <property type="term" value="P:DNA replication proofreading"/>
    <property type="evidence" value="ECO:0007669"/>
    <property type="project" value="TreeGrafter"/>
</dbReference>
<dbReference type="Gene3D" id="1.10.132.60">
    <property type="entry name" value="DNA polymerase family B, C-terminal domain"/>
    <property type="match status" value="1"/>
</dbReference>
<keyword evidence="4 20" id="KW-0004">4Fe-4S</keyword>
<evidence type="ECO:0000256" key="14">
    <source>
        <dbReference type="ARBA" id="ARBA00022932"/>
    </source>
</evidence>
<dbReference type="PANTHER" id="PTHR10322:SF23">
    <property type="entry name" value="DNA POLYMERASE DELTA CATALYTIC SUBUNIT"/>
    <property type="match status" value="1"/>
</dbReference>
<dbReference type="InterPro" id="IPR006133">
    <property type="entry name" value="DNA-dir_DNA_pol_B_exonuc"/>
</dbReference>
<keyword evidence="9 20" id="KW-0479">Metal-binding</keyword>
<dbReference type="GO" id="GO:0006287">
    <property type="term" value="P:base-excision repair, gap-filling"/>
    <property type="evidence" value="ECO:0007669"/>
    <property type="project" value="TreeGrafter"/>
</dbReference>
<keyword evidence="15 20" id="KW-0408">Iron</keyword>
<evidence type="ECO:0000259" key="22">
    <source>
        <dbReference type="Pfam" id="PF03104"/>
    </source>
</evidence>
<comment type="subcellular location">
    <subcellularLocation>
        <location evidence="2 20">Nucleus</location>
    </subcellularLocation>
</comment>
<keyword evidence="11" id="KW-0378">Hydrolase</keyword>
<reference evidence="25 26" key="1">
    <citation type="submission" date="2014-09" db="EMBL/GenBank/DDBJ databases">
        <authorList>
            <person name="Martin A.A."/>
        </authorList>
    </citation>
    <scope>NUCLEOTIDE SEQUENCE</scope>
    <source>
        <strain evidence="26">ED321</strain>
        <strain evidence="25">ED321 Heterogonic</strain>
    </source>
</reference>
<dbReference type="FunFam" id="1.10.132.60:FF:000001">
    <property type="entry name" value="DNA polymerase"/>
    <property type="match status" value="1"/>
</dbReference>
<keyword evidence="6 20" id="KW-0548">Nucleotidyltransferase</keyword>
<evidence type="ECO:0000313" key="27">
    <source>
        <dbReference type="WBParaSite" id="SRAE_2000319100.1"/>
    </source>
</evidence>
<evidence type="ECO:0000256" key="2">
    <source>
        <dbReference type="ARBA" id="ARBA00004123"/>
    </source>
</evidence>
<evidence type="ECO:0000256" key="11">
    <source>
        <dbReference type="ARBA" id="ARBA00022801"/>
    </source>
</evidence>
<dbReference type="PRINTS" id="PR00106">
    <property type="entry name" value="DNAPOLB"/>
</dbReference>
<feature type="domain" description="C4-type zinc-finger of DNA polymerase delta" evidence="23">
    <location>
        <begin position="976"/>
        <end position="1047"/>
    </location>
</feature>
<dbReference type="EMBL" id="LN609529">
    <property type="protein sequence ID" value="CEF68535.1"/>
    <property type="molecule type" value="Genomic_DNA"/>
</dbReference>
<keyword evidence="14 20" id="KW-0239">DNA-directed DNA polymerase</keyword>
<gene>
    <name evidence="25 27 28" type="ORF">SRAE_2000319100</name>
</gene>
<dbReference type="EC" id="2.7.7.7" evidence="20"/>
<organism evidence="25">
    <name type="scientific">Strongyloides ratti</name>
    <name type="common">Parasitic roundworm</name>
    <dbReference type="NCBI Taxonomy" id="34506"/>
    <lineage>
        <taxon>Eukaryota</taxon>
        <taxon>Metazoa</taxon>
        <taxon>Ecdysozoa</taxon>
        <taxon>Nematoda</taxon>
        <taxon>Chromadorea</taxon>
        <taxon>Rhabditida</taxon>
        <taxon>Tylenchina</taxon>
        <taxon>Panagrolaimomorpha</taxon>
        <taxon>Strongyloidoidea</taxon>
        <taxon>Strongyloididae</taxon>
        <taxon>Strongyloides</taxon>
    </lineage>
</organism>
<dbReference type="GO" id="GO:0043625">
    <property type="term" value="C:delta DNA polymerase complex"/>
    <property type="evidence" value="ECO:0007669"/>
    <property type="project" value="TreeGrafter"/>
</dbReference>
<evidence type="ECO:0000256" key="8">
    <source>
        <dbReference type="ARBA" id="ARBA00022722"/>
    </source>
</evidence>
<evidence type="ECO:0000256" key="6">
    <source>
        <dbReference type="ARBA" id="ARBA00022695"/>
    </source>
</evidence>
<dbReference type="Proteomes" id="UP000035682">
    <property type="component" value="Unplaced"/>
</dbReference>
<dbReference type="SMART" id="SM00486">
    <property type="entry name" value="POLBc"/>
    <property type="match status" value="1"/>
</dbReference>
<evidence type="ECO:0000313" key="28">
    <source>
        <dbReference type="WormBase" id="SRAE_2000319100"/>
    </source>
</evidence>
<evidence type="ECO:0000256" key="5">
    <source>
        <dbReference type="ARBA" id="ARBA00022679"/>
    </source>
</evidence>
<dbReference type="OMA" id="CNNCRPR"/>
<evidence type="ECO:0000259" key="23">
    <source>
        <dbReference type="Pfam" id="PF14260"/>
    </source>
</evidence>
<dbReference type="CDD" id="cd05533">
    <property type="entry name" value="POLBc_delta"/>
    <property type="match status" value="1"/>
</dbReference>
<evidence type="ECO:0000256" key="20">
    <source>
        <dbReference type="RuleBase" id="RU000442"/>
    </source>
</evidence>
<evidence type="ECO:0000259" key="21">
    <source>
        <dbReference type="Pfam" id="PF00136"/>
    </source>
</evidence>
<dbReference type="Gene3D" id="3.30.420.10">
    <property type="entry name" value="Ribonuclease H-like superfamily/Ribonuclease H"/>
    <property type="match status" value="1"/>
</dbReference>
<dbReference type="AlphaFoldDB" id="A0A090LLU7"/>
<comment type="cofactor">
    <cofactor evidence="1 20">
        <name>[4Fe-4S] cluster</name>
        <dbReference type="ChEBI" id="CHEBI:49883"/>
    </cofactor>
</comment>
<dbReference type="InterPro" id="IPR017964">
    <property type="entry name" value="DNA-dir_DNA_pol_B_CS"/>
</dbReference>
<dbReference type="InterPro" id="IPR043502">
    <property type="entry name" value="DNA/RNA_pol_sf"/>
</dbReference>
<protein>
    <recommendedName>
        <fullName evidence="20">DNA polymerase</fullName>
        <ecNumber evidence="20">2.7.7.7</ecNumber>
    </recommendedName>
</protein>
<evidence type="ECO:0000256" key="7">
    <source>
        <dbReference type="ARBA" id="ARBA00022705"/>
    </source>
</evidence>
<name>A0A090LLU7_STRRB</name>
<dbReference type="Pfam" id="PF14260">
    <property type="entry name" value="zf-C4pol"/>
    <property type="match status" value="1"/>
</dbReference>
<comment type="similarity">
    <text evidence="3 20">Belongs to the DNA polymerase type-B family.</text>
</comment>
<dbReference type="FunFam" id="3.30.420.10:FF:000004">
    <property type="entry name" value="DNA polymerase"/>
    <property type="match status" value="1"/>
</dbReference>
<dbReference type="InterPro" id="IPR025687">
    <property type="entry name" value="Znf-C4pol"/>
</dbReference>
<feature type="domain" description="DNA-directed DNA polymerase family B multifunctional" evidence="21">
    <location>
        <begin position="507"/>
        <end position="938"/>
    </location>
</feature>
<dbReference type="Pfam" id="PF03104">
    <property type="entry name" value="DNA_pol_B_exo1"/>
    <property type="match status" value="1"/>
</dbReference>
<dbReference type="PANTHER" id="PTHR10322">
    <property type="entry name" value="DNA POLYMERASE CATALYTIC SUBUNIT"/>
    <property type="match status" value="1"/>
</dbReference>
<evidence type="ECO:0000256" key="10">
    <source>
        <dbReference type="ARBA" id="ARBA00022771"/>
    </source>
</evidence>
<keyword evidence="12 20" id="KW-0862">Zinc</keyword>
<dbReference type="Pfam" id="PF24055">
    <property type="entry name" value="POL3_N"/>
    <property type="match status" value="1"/>
</dbReference>
<dbReference type="GO" id="GO:0008296">
    <property type="term" value="F:3'-5'-DNA exonuclease activity"/>
    <property type="evidence" value="ECO:0007669"/>
    <property type="project" value="TreeGrafter"/>
</dbReference>